<dbReference type="PROSITE" id="PS00623">
    <property type="entry name" value="GMC_OXRED_1"/>
    <property type="match status" value="1"/>
</dbReference>
<accession>A0AA40K2W4</accession>
<evidence type="ECO:0000313" key="8">
    <source>
        <dbReference type="Proteomes" id="UP001172155"/>
    </source>
</evidence>
<feature type="chain" id="PRO_5041347098" description="Glucose-methanol-choline oxidoreductase N-terminal domain-containing protein" evidence="5">
    <location>
        <begin position="24"/>
        <end position="646"/>
    </location>
</feature>
<dbReference type="GO" id="GO:0050660">
    <property type="term" value="F:flavin adenine dinucleotide binding"/>
    <property type="evidence" value="ECO:0007669"/>
    <property type="project" value="InterPro"/>
</dbReference>
<protein>
    <recommendedName>
        <fullName evidence="6">Glucose-methanol-choline oxidoreductase N-terminal domain-containing protein</fullName>
    </recommendedName>
</protein>
<reference evidence="7" key="1">
    <citation type="submission" date="2023-06" db="EMBL/GenBank/DDBJ databases">
        <title>Genome-scale phylogeny and comparative genomics of the fungal order Sordariales.</title>
        <authorList>
            <consortium name="Lawrence Berkeley National Laboratory"/>
            <person name="Hensen N."/>
            <person name="Bonometti L."/>
            <person name="Westerberg I."/>
            <person name="Brannstrom I.O."/>
            <person name="Guillou S."/>
            <person name="Cros-Aarteil S."/>
            <person name="Calhoun S."/>
            <person name="Haridas S."/>
            <person name="Kuo A."/>
            <person name="Mondo S."/>
            <person name="Pangilinan J."/>
            <person name="Riley R."/>
            <person name="LaButti K."/>
            <person name="Andreopoulos B."/>
            <person name="Lipzen A."/>
            <person name="Chen C."/>
            <person name="Yanf M."/>
            <person name="Daum C."/>
            <person name="Ng V."/>
            <person name="Clum A."/>
            <person name="Steindorff A."/>
            <person name="Ohm R."/>
            <person name="Martin F."/>
            <person name="Silar P."/>
            <person name="Natvig D."/>
            <person name="Lalanne C."/>
            <person name="Gautier V."/>
            <person name="Ament-velasquez S.L."/>
            <person name="Kruys A."/>
            <person name="Hutchinson M.I."/>
            <person name="Powell A.J."/>
            <person name="Barry K."/>
            <person name="Miller A.N."/>
            <person name="Grigoriev I.V."/>
            <person name="Debuchy R."/>
            <person name="Gladieux P."/>
            <person name="Thoren M.H."/>
            <person name="Johannesson H."/>
        </authorList>
    </citation>
    <scope>NUCLEOTIDE SEQUENCE</scope>
    <source>
        <strain evidence="7">SMH3187-1</strain>
    </source>
</reference>
<feature type="binding site" evidence="3">
    <location>
        <begin position="53"/>
        <end position="54"/>
    </location>
    <ligand>
        <name>FAD</name>
        <dbReference type="ChEBI" id="CHEBI:57692"/>
    </ligand>
</feature>
<dbReference type="PANTHER" id="PTHR11552">
    <property type="entry name" value="GLUCOSE-METHANOL-CHOLINE GMC OXIDOREDUCTASE"/>
    <property type="match status" value="1"/>
</dbReference>
<proteinExistence type="inferred from homology"/>
<gene>
    <name evidence="7" type="ORF">B0T18DRAFT_392540</name>
</gene>
<evidence type="ECO:0000256" key="1">
    <source>
        <dbReference type="ARBA" id="ARBA00010790"/>
    </source>
</evidence>
<organism evidence="7 8">
    <name type="scientific">Schizothecium vesticola</name>
    <dbReference type="NCBI Taxonomy" id="314040"/>
    <lineage>
        <taxon>Eukaryota</taxon>
        <taxon>Fungi</taxon>
        <taxon>Dikarya</taxon>
        <taxon>Ascomycota</taxon>
        <taxon>Pezizomycotina</taxon>
        <taxon>Sordariomycetes</taxon>
        <taxon>Sordariomycetidae</taxon>
        <taxon>Sordariales</taxon>
        <taxon>Schizotheciaceae</taxon>
        <taxon>Schizothecium</taxon>
    </lineage>
</organism>
<evidence type="ECO:0000256" key="5">
    <source>
        <dbReference type="SAM" id="SignalP"/>
    </source>
</evidence>
<name>A0AA40K2W4_9PEZI</name>
<feature type="domain" description="Glucose-methanol-choline oxidoreductase N-terminal" evidence="6">
    <location>
        <begin position="123"/>
        <end position="146"/>
    </location>
</feature>
<keyword evidence="4" id="KW-0285">Flavoprotein</keyword>
<evidence type="ECO:0000256" key="3">
    <source>
        <dbReference type="PIRSR" id="PIRSR000137-2"/>
    </source>
</evidence>
<dbReference type="Pfam" id="PF00732">
    <property type="entry name" value="GMC_oxred_N"/>
    <property type="match status" value="1"/>
</dbReference>
<dbReference type="Pfam" id="PF05199">
    <property type="entry name" value="GMC_oxred_C"/>
    <property type="match status" value="1"/>
</dbReference>
<keyword evidence="3 4" id="KW-0274">FAD</keyword>
<feature type="binding site" evidence="3">
    <location>
        <position position="125"/>
    </location>
    <ligand>
        <name>FAD</name>
        <dbReference type="ChEBI" id="CHEBI:57692"/>
    </ligand>
</feature>
<dbReference type="PANTHER" id="PTHR11552:SF115">
    <property type="entry name" value="DEHYDROGENASE XPTC-RELATED"/>
    <property type="match status" value="1"/>
</dbReference>
<feature type="signal peptide" evidence="5">
    <location>
        <begin position="1"/>
        <end position="23"/>
    </location>
</feature>
<dbReference type="InterPro" id="IPR036188">
    <property type="entry name" value="FAD/NAD-bd_sf"/>
</dbReference>
<dbReference type="SUPFAM" id="SSF54373">
    <property type="entry name" value="FAD-linked reductases, C-terminal domain"/>
    <property type="match status" value="1"/>
</dbReference>
<dbReference type="InterPro" id="IPR007867">
    <property type="entry name" value="GMC_OxRtase_C"/>
</dbReference>
<comment type="cofactor">
    <cofactor evidence="3">
        <name>FAD</name>
        <dbReference type="ChEBI" id="CHEBI:57692"/>
    </cofactor>
</comment>
<feature type="active site" description="Proton donor" evidence="2">
    <location>
        <position position="581"/>
    </location>
</feature>
<evidence type="ECO:0000259" key="6">
    <source>
        <dbReference type="PROSITE" id="PS00623"/>
    </source>
</evidence>
<dbReference type="InterPro" id="IPR000172">
    <property type="entry name" value="GMC_OxRdtase_N"/>
</dbReference>
<dbReference type="EMBL" id="JAUKUD010000005">
    <property type="protein sequence ID" value="KAK0743835.1"/>
    <property type="molecule type" value="Genomic_DNA"/>
</dbReference>
<dbReference type="PIRSF" id="PIRSF000137">
    <property type="entry name" value="Alcohol_oxidase"/>
    <property type="match status" value="1"/>
</dbReference>
<evidence type="ECO:0000313" key="7">
    <source>
        <dbReference type="EMBL" id="KAK0743835.1"/>
    </source>
</evidence>
<dbReference type="InterPro" id="IPR012132">
    <property type="entry name" value="GMC_OxRdtase"/>
</dbReference>
<keyword evidence="5" id="KW-0732">Signal</keyword>
<keyword evidence="8" id="KW-1185">Reference proteome</keyword>
<dbReference type="SUPFAM" id="SSF51905">
    <property type="entry name" value="FAD/NAD(P)-binding domain"/>
    <property type="match status" value="1"/>
</dbReference>
<dbReference type="GO" id="GO:0016614">
    <property type="term" value="F:oxidoreductase activity, acting on CH-OH group of donors"/>
    <property type="evidence" value="ECO:0007669"/>
    <property type="project" value="InterPro"/>
</dbReference>
<dbReference type="Gene3D" id="3.30.560.10">
    <property type="entry name" value="Glucose Oxidase, domain 3"/>
    <property type="match status" value="1"/>
</dbReference>
<comment type="similarity">
    <text evidence="1 4">Belongs to the GMC oxidoreductase family.</text>
</comment>
<evidence type="ECO:0000256" key="2">
    <source>
        <dbReference type="PIRSR" id="PIRSR000137-1"/>
    </source>
</evidence>
<dbReference type="AlphaFoldDB" id="A0AA40K2W4"/>
<comment type="caution">
    <text evidence="7">The sequence shown here is derived from an EMBL/GenBank/DDBJ whole genome shotgun (WGS) entry which is preliminary data.</text>
</comment>
<feature type="binding site" evidence="3">
    <location>
        <position position="278"/>
    </location>
    <ligand>
        <name>FAD</name>
        <dbReference type="ChEBI" id="CHEBI:57692"/>
    </ligand>
</feature>
<feature type="active site" description="Proton acceptor" evidence="2">
    <location>
        <position position="624"/>
    </location>
</feature>
<dbReference type="Proteomes" id="UP001172155">
    <property type="component" value="Unassembled WGS sequence"/>
</dbReference>
<sequence length="646" mass="69505">MKSRSGTAAVLVVVSVAAGLASAAPRPEASIVRRQASHLRNGGYDFIIAGGGTSGLTVADRLSEAFPTKSVLVVEYGDVEYAPGTFDPPQSTWGSRGPTATRWSIFSQPVPDFDNKTASVFAGRVVGGSSAVNGMFFDRPARQDHDAWAHAAGGSEKWDWNAIYPFYKKSVTFTPPSAVTTQQYGFTWDTSAYGTTTPIYSSFPDFLWADHHIVRDAWRDLGAPVLRECSSGDKTGLCWIPLSQHPVTARRSHSGTGHYLAIDNTTRTTYDLLVKHQVVRVLWPKGKPKSGPPIVEVRSVADNTLFNITAKAEVVISAGVFHTPAILQRSGIGKPSVLSPLGIATVLDLPGVGANLQDHTGAQLAWNYTLPLNFSTPLPDRLVTDPAFLADALVGFNETPARGPYTLANSNSAIYIAHADITSPARVRDLVKRIRRSIGDGSAAATLPADYGDDPALVAGYEHQLEVMAARFLGDPAAPSLESTFASGTSVRLIHLHPLSRGTVRLNATHPLELPLADYRSGSNPFDFDVYVDHLRYLRRMVATPAMQRYGAVETEPGVGVQSDADMVAYVKRVITLSFMHPCCTASMLPRGKGGVVGTDLKVYGAKGLRVVDMSVLPFLPSAHLSALAYAVGEKAADIIIKEWRR</sequence>
<dbReference type="Gene3D" id="3.50.50.60">
    <property type="entry name" value="FAD/NAD(P)-binding domain"/>
    <property type="match status" value="1"/>
</dbReference>
<evidence type="ECO:0000256" key="4">
    <source>
        <dbReference type="RuleBase" id="RU003968"/>
    </source>
</evidence>
<dbReference type="GO" id="GO:0044550">
    <property type="term" value="P:secondary metabolite biosynthetic process"/>
    <property type="evidence" value="ECO:0007669"/>
    <property type="project" value="TreeGrafter"/>
</dbReference>